<dbReference type="Pfam" id="PF00856">
    <property type="entry name" value="SET"/>
    <property type="match status" value="1"/>
</dbReference>
<reference evidence="3" key="2">
    <citation type="journal article" date="2018" name="Nat. Commun.">
        <title>Extreme sensitivity to ultraviolet light in the fungal pathogen causing white-nose syndrome of bats.</title>
        <authorList>
            <person name="Palmer J.M."/>
            <person name="Drees K.P."/>
            <person name="Foster J.T."/>
            <person name="Lindner D.L."/>
        </authorList>
    </citation>
    <scope>NUCLEOTIDE SEQUENCE [LARGE SCALE GENOMIC DNA]</scope>
    <source>
        <strain evidence="3">UAMH 10579</strain>
    </source>
</reference>
<dbReference type="Gene3D" id="2.170.270.10">
    <property type="entry name" value="SET domain"/>
    <property type="match status" value="1"/>
</dbReference>
<feature type="domain" description="SET" evidence="1">
    <location>
        <begin position="35"/>
        <end position="274"/>
    </location>
</feature>
<dbReference type="InterPro" id="IPR046341">
    <property type="entry name" value="SET_dom_sf"/>
</dbReference>
<organism evidence="2 3">
    <name type="scientific">Pseudogymnoascus verrucosus</name>
    <dbReference type="NCBI Taxonomy" id="342668"/>
    <lineage>
        <taxon>Eukaryota</taxon>
        <taxon>Fungi</taxon>
        <taxon>Dikarya</taxon>
        <taxon>Ascomycota</taxon>
        <taxon>Pezizomycotina</taxon>
        <taxon>Leotiomycetes</taxon>
        <taxon>Thelebolales</taxon>
        <taxon>Thelebolaceae</taxon>
        <taxon>Pseudogymnoascus</taxon>
    </lineage>
</organism>
<evidence type="ECO:0000313" key="3">
    <source>
        <dbReference type="Proteomes" id="UP000091956"/>
    </source>
</evidence>
<dbReference type="InterPro" id="IPR001214">
    <property type="entry name" value="SET_dom"/>
</dbReference>
<protein>
    <recommendedName>
        <fullName evidence="1">SET domain-containing protein</fullName>
    </recommendedName>
</protein>
<dbReference type="Proteomes" id="UP000091956">
    <property type="component" value="Unassembled WGS sequence"/>
</dbReference>
<keyword evidence="3" id="KW-1185">Reference proteome</keyword>
<dbReference type="PANTHER" id="PTHR12197">
    <property type="entry name" value="HISTONE-LYSINE N-METHYLTRANSFERASE SMYD"/>
    <property type="match status" value="1"/>
</dbReference>
<dbReference type="Gene3D" id="1.10.220.160">
    <property type="match status" value="1"/>
</dbReference>
<dbReference type="SUPFAM" id="SSF82199">
    <property type="entry name" value="SET domain"/>
    <property type="match status" value="1"/>
</dbReference>
<dbReference type="InterPro" id="IPR050869">
    <property type="entry name" value="H3K4_H4K5_MeTrfase"/>
</dbReference>
<dbReference type="STRING" id="342668.A0A1B8GRV8"/>
<dbReference type="OrthoDB" id="5945798at2759"/>
<proteinExistence type="predicted"/>
<gene>
    <name evidence="2" type="ORF">VE01_03531</name>
</gene>
<dbReference type="AlphaFoldDB" id="A0A1B8GRV8"/>
<dbReference type="SMART" id="SM00317">
    <property type="entry name" value="SET"/>
    <property type="match status" value="1"/>
</dbReference>
<name>A0A1B8GRV8_9PEZI</name>
<dbReference type="CDD" id="cd20071">
    <property type="entry name" value="SET_SMYD"/>
    <property type="match status" value="1"/>
</dbReference>
<evidence type="ECO:0000259" key="1">
    <source>
        <dbReference type="PROSITE" id="PS50280"/>
    </source>
</evidence>
<dbReference type="PROSITE" id="PS50280">
    <property type="entry name" value="SET"/>
    <property type="match status" value="1"/>
</dbReference>
<dbReference type="GeneID" id="28836917"/>
<sequence length="519" mass="57764">MASQALPPANLPETAAMHDRQELCLQLLQNVNASHILEILPSKIHDNGSGLFAKEAIPEGSEIFRSTPLVTCVADGRQHITCDYCFASMAPNFNGIDSMKPTFDAIAIPEITMCINCFTKSFEEYHKFECDALAQFPTAGFLTRMLYRMLAMHKLGAISDHEADALRHLWGHRGQNPYGVSSDIIVTTVTNVETLIQSELGDEKIQDLYCKVLSNGMLIKPPGEESYGGMLDLVGSLINHSCDPNTVMVFECGQLRLRSLKPIRAGDEITQTYTDLKAGVLVRRQELSIRASFTCSCIRCEVEHMIISALTTNEGFSLNDFADTEMKLINLGNQVFTYTAEQLEAALDAHTRAIFTTRPWPDTLKPIGTIRFCLARLSNNHLQAAMHALKGCLSTTNRSGPEWVDSLHVCLLYLEQFIITPGAPQFGIPDMRRFRYFFIGLLNELLMQANKVYGIGTRYTTAIVTWYSNVINTMDQPRPGEQGFVRTFSLSQAPVLMWAGIEREMGVTLTIARAEAEAV</sequence>
<dbReference type="Gene3D" id="6.10.140.2220">
    <property type="match status" value="1"/>
</dbReference>
<dbReference type="RefSeq" id="XP_018132302.1">
    <property type="nucleotide sequence ID" value="XM_018273018.2"/>
</dbReference>
<dbReference type="GO" id="GO:0005634">
    <property type="term" value="C:nucleus"/>
    <property type="evidence" value="ECO:0007669"/>
    <property type="project" value="TreeGrafter"/>
</dbReference>
<reference evidence="2 3" key="1">
    <citation type="submission" date="2016-03" db="EMBL/GenBank/DDBJ databases">
        <title>Comparative genomics of Pseudogymnoascus destructans, the fungus causing white-nose syndrome of bats.</title>
        <authorList>
            <person name="Palmer J.M."/>
            <person name="Drees K.P."/>
            <person name="Foster J.T."/>
            <person name="Lindner D.L."/>
        </authorList>
    </citation>
    <scope>NUCLEOTIDE SEQUENCE [LARGE SCALE GENOMIC DNA]</scope>
    <source>
        <strain evidence="2 3">UAMH 10579</strain>
    </source>
</reference>
<accession>A0A1B8GRV8</accession>
<dbReference type="PANTHER" id="PTHR12197:SF251">
    <property type="entry name" value="EG:BACR7C10.4 PROTEIN"/>
    <property type="match status" value="1"/>
</dbReference>
<dbReference type="EMBL" id="KV460216">
    <property type="protein sequence ID" value="OBT98569.1"/>
    <property type="molecule type" value="Genomic_DNA"/>
</dbReference>
<evidence type="ECO:0000313" key="2">
    <source>
        <dbReference type="EMBL" id="OBT98569.1"/>
    </source>
</evidence>